<feature type="region of interest" description="Disordered" evidence="5">
    <location>
        <begin position="266"/>
        <end position="287"/>
    </location>
</feature>
<dbReference type="GO" id="GO:0016301">
    <property type="term" value="F:kinase activity"/>
    <property type="evidence" value="ECO:0007669"/>
    <property type="project" value="UniProtKB-KW"/>
</dbReference>
<dbReference type="PANTHER" id="PTHR34383">
    <property type="entry name" value="POLYPHOSPHATE:AMP PHOSPHOTRANSFERASE-RELATED"/>
    <property type="match status" value="1"/>
</dbReference>
<dbReference type="Proteomes" id="UP001501285">
    <property type="component" value="Unassembled WGS sequence"/>
</dbReference>
<dbReference type="Pfam" id="PF03976">
    <property type="entry name" value="PPK2"/>
    <property type="match status" value="1"/>
</dbReference>
<gene>
    <name evidence="7" type="primary">ppk2_2</name>
    <name evidence="7" type="ORF">GCM10009740_30170</name>
</gene>
<evidence type="ECO:0000259" key="6">
    <source>
        <dbReference type="Pfam" id="PF03976"/>
    </source>
</evidence>
<sequence length="287" mass="32770">MNKKKDRRAGAGEALLAVAPVDTWDQSARGTRLPRKRYESQLAGLQGELVAMQEWVKASGAKVCIVFEGRDTAGKGGTIKRLVERVSPRVFRVVALPAPTEREKSQMYIQRYIKHFPAAGEVVIFDRSWYNRAGVERVMGFCTPAQTDRFLEQVAEVEKAMTDSGILLLKYWLEVGPEEQTRRIESRIHDPRKVWKLSAMDLESFSRWYDYSRARDAMFAASDTPWAPWYVAHTDDKRRGRLDIIAHLLSQVPYEPLEIRDVELPARQGPGDYQPPALPPRVIPTPY</sequence>
<keyword evidence="8" id="KW-1185">Reference proteome</keyword>
<comment type="caution">
    <text evidence="7">The sequence shown here is derived from an EMBL/GenBank/DDBJ whole genome shotgun (WGS) entry which is preliminary data.</text>
</comment>
<feature type="domain" description="Polyphosphate kinase-2-related" evidence="6">
    <location>
        <begin position="35"/>
        <end position="255"/>
    </location>
</feature>
<evidence type="ECO:0000256" key="4">
    <source>
        <dbReference type="RuleBase" id="RU369062"/>
    </source>
</evidence>
<protein>
    <recommendedName>
        <fullName evidence="4">ADP/GDP-polyphosphate phosphotransferase</fullName>
        <ecNumber evidence="4">2.7.4.-</ecNumber>
    </recommendedName>
    <alternativeName>
        <fullName evidence="4">Polyphosphate kinase PPK2</fullName>
    </alternativeName>
</protein>
<name>A0ABN2UN40_9MICO</name>
<comment type="function">
    <text evidence="4">Uses inorganic polyphosphate (polyP) as a donor to convert GDP to GTP or ADP to ATP.</text>
</comment>
<evidence type="ECO:0000256" key="5">
    <source>
        <dbReference type="SAM" id="MobiDB-lite"/>
    </source>
</evidence>
<evidence type="ECO:0000256" key="3">
    <source>
        <dbReference type="ARBA" id="ARBA00022777"/>
    </source>
</evidence>
<dbReference type="InterPro" id="IPR022486">
    <property type="entry name" value="PPK2_PA0141"/>
</dbReference>
<comment type="subunit">
    <text evidence="4">Homotetramer.</text>
</comment>
<feature type="compositionally biased region" description="Pro residues" evidence="5">
    <location>
        <begin position="276"/>
        <end position="287"/>
    </location>
</feature>
<evidence type="ECO:0000256" key="2">
    <source>
        <dbReference type="ARBA" id="ARBA00022679"/>
    </source>
</evidence>
<dbReference type="PIRSF" id="PIRSF028756">
    <property type="entry name" value="PPK2_prd"/>
    <property type="match status" value="1"/>
</dbReference>
<keyword evidence="2 4" id="KW-0808">Transferase</keyword>
<proteinExistence type="inferred from homology"/>
<dbReference type="InterPro" id="IPR022488">
    <property type="entry name" value="PPK2-related"/>
</dbReference>
<dbReference type="SUPFAM" id="SSF52540">
    <property type="entry name" value="P-loop containing nucleoside triphosphate hydrolases"/>
    <property type="match status" value="1"/>
</dbReference>
<reference evidence="7 8" key="1">
    <citation type="journal article" date="2019" name="Int. J. Syst. Evol. Microbiol.">
        <title>The Global Catalogue of Microorganisms (GCM) 10K type strain sequencing project: providing services to taxonomists for standard genome sequencing and annotation.</title>
        <authorList>
            <consortium name="The Broad Institute Genomics Platform"/>
            <consortium name="The Broad Institute Genome Sequencing Center for Infectious Disease"/>
            <person name="Wu L."/>
            <person name="Ma J."/>
        </authorList>
    </citation>
    <scope>NUCLEOTIDE SEQUENCE [LARGE SCALE GENOMIC DNA]</scope>
    <source>
        <strain evidence="7 8">JCM 14283</strain>
    </source>
</reference>
<dbReference type="PANTHER" id="PTHR34383:SF1">
    <property type="entry name" value="ADP-POLYPHOSPHATE PHOSPHOTRANSFERASE"/>
    <property type="match status" value="1"/>
</dbReference>
<organism evidence="7 8">
    <name type="scientific">Terrabacter terrae</name>
    <dbReference type="NCBI Taxonomy" id="318434"/>
    <lineage>
        <taxon>Bacteria</taxon>
        <taxon>Bacillati</taxon>
        <taxon>Actinomycetota</taxon>
        <taxon>Actinomycetes</taxon>
        <taxon>Micrococcales</taxon>
        <taxon>Intrasporangiaceae</taxon>
        <taxon>Terrabacter</taxon>
    </lineage>
</organism>
<dbReference type="RefSeq" id="WP_343992790.1">
    <property type="nucleotide sequence ID" value="NZ_BAAANB010000021.1"/>
</dbReference>
<dbReference type="EC" id="2.7.4.-" evidence="4"/>
<evidence type="ECO:0000313" key="7">
    <source>
        <dbReference type="EMBL" id="GAA2036738.1"/>
    </source>
</evidence>
<dbReference type="InterPro" id="IPR027417">
    <property type="entry name" value="P-loop_NTPase"/>
</dbReference>
<keyword evidence="3 4" id="KW-0418">Kinase</keyword>
<dbReference type="EMBL" id="BAAANB010000021">
    <property type="protein sequence ID" value="GAA2036738.1"/>
    <property type="molecule type" value="Genomic_DNA"/>
</dbReference>
<evidence type="ECO:0000313" key="8">
    <source>
        <dbReference type="Proteomes" id="UP001501285"/>
    </source>
</evidence>
<comment type="similarity">
    <text evidence="1 4">Belongs to the polyphosphate kinase 2 (PPK2) family. Class I subfamily.</text>
</comment>
<dbReference type="InterPro" id="IPR016898">
    <property type="entry name" value="Polyphosphate_phosphotransfera"/>
</dbReference>
<dbReference type="NCBIfam" id="TIGR03707">
    <property type="entry name" value="PPK2_P_aer"/>
    <property type="match status" value="1"/>
</dbReference>
<dbReference type="Gene3D" id="3.40.50.300">
    <property type="entry name" value="P-loop containing nucleotide triphosphate hydrolases"/>
    <property type="match status" value="1"/>
</dbReference>
<evidence type="ECO:0000256" key="1">
    <source>
        <dbReference type="ARBA" id="ARBA00009924"/>
    </source>
</evidence>
<accession>A0ABN2UN40</accession>